<evidence type="ECO:0000256" key="3">
    <source>
        <dbReference type="ARBA" id="ARBA00023163"/>
    </source>
</evidence>
<feature type="domain" description="HTH cro/C1-type" evidence="4">
    <location>
        <begin position="170"/>
        <end position="224"/>
    </location>
</feature>
<dbReference type="CDD" id="cd00093">
    <property type="entry name" value="HTH_XRE"/>
    <property type="match status" value="1"/>
</dbReference>
<dbReference type="Gene3D" id="1.10.260.40">
    <property type="entry name" value="lambda repressor-like DNA-binding domains"/>
    <property type="match status" value="1"/>
</dbReference>
<evidence type="ECO:0000313" key="5">
    <source>
        <dbReference type="EMBL" id="CDW60083.1"/>
    </source>
</evidence>
<evidence type="ECO:0000256" key="2">
    <source>
        <dbReference type="ARBA" id="ARBA00023125"/>
    </source>
</evidence>
<gene>
    <name evidence="5" type="ORF">TTRE_0000843401</name>
</gene>
<protein>
    <submittedName>
        <fullName evidence="5">HTH 19 domain containing protein</fullName>
    </submittedName>
</protein>
<dbReference type="InterPro" id="IPR036286">
    <property type="entry name" value="LexA/Signal_pep-like_sf"/>
</dbReference>
<dbReference type="CDD" id="cd06529">
    <property type="entry name" value="S24_LexA-like"/>
    <property type="match status" value="1"/>
</dbReference>
<evidence type="ECO:0000259" key="4">
    <source>
        <dbReference type="PROSITE" id="PS50943"/>
    </source>
</evidence>
<keyword evidence="6" id="KW-1185">Reference proteome</keyword>
<keyword evidence="2" id="KW-0238">DNA-binding</keyword>
<dbReference type="Proteomes" id="UP000030665">
    <property type="component" value="Unassembled WGS sequence"/>
</dbReference>
<reference evidence="5" key="2">
    <citation type="submission" date="2014-03" db="EMBL/GenBank/DDBJ databases">
        <title>The whipworm genome and dual-species transcriptomics of an intimate host-pathogen interaction.</title>
        <authorList>
            <person name="Foth B.J."/>
            <person name="Tsai I.J."/>
            <person name="Reid A.J."/>
            <person name="Bancroft A.J."/>
            <person name="Nichol S."/>
            <person name="Tracey A."/>
            <person name="Holroyd N."/>
            <person name="Cotton J.A."/>
            <person name="Stanley E.J."/>
            <person name="Zarowiecki M."/>
            <person name="Liu J.Z."/>
            <person name="Huckvale T."/>
            <person name="Cooper P.J."/>
            <person name="Grencis R.K."/>
            <person name="Berriman M."/>
        </authorList>
    </citation>
    <scope>NUCLEOTIDE SEQUENCE [LARGE SCALE GENOMIC DNA]</scope>
</reference>
<dbReference type="GO" id="GO:0003677">
    <property type="term" value="F:DNA binding"/>
    <property type="evidence" value="ECO:0007669"/>
    <property type="project" value="UniProtKB-KW"/>
</dbReference>
<keyword evidence="3" id="KW-0804">Transcription</keyword>
<dbReference type="PANTHER" id="PTHR40661">
    <property type="match status" value="1"/>
</dbReference>
<dbReference type="SUPFAM" id="SSF47413">
    <property type="entry name" value="lambda repressor-like DNA-binding domains"/>
    <property type="match status" value="1"/>
</dbReference>
<dbReference type="SMART" id="SM00530">
    <property type="entry name" value="HTH_XRE"/>
    <property type="match status" value="1"/>
</dbReference>
<evidence type="ECO:0000313" key="6">
    <source>
        <dbReference type="Proteomes" id="UP000030665"/>
    </source>
</evidence>
<dbReference type="AlphaFoldDB" id="A0A077ZK55"/>
<dbReference type="OrthoDB" id="10648645at2759"/>
<dbReference type="InterPro" id="IPR039418">
    <property type="entry name" value="LexA-like"/>
</dbReference>
<dbReference type="Gene3D" id="2.10.109.10">
    <property type="entry name" value="Umud Fragment, subunit A"/>
    <property type="match status" value="1"/>
</dbReference>
<name>A0A077ZK55_TRITR</name>
<dbReference type="EMBL" id="HG806874">
    <property type="protein sequence ID" value="CDW60083.1"/>
    <property type="molecule type" value="Genomic_DNA"/>
</dbReference>
<dbReference type="InterPro" id="IPR015927">
    <property type="entry name" value="Peptidase_S24_S26A/B/C"/>
</dbReference>
<accession>A0A077ZK55</accession>
<dbReference type="SUPFAM" id="SSF51306">
    <property type="entry name" value="LexA/Signal peptidase"/>
    <property type="match status" value="1"/>
</dbReference>
<dbReference type="InterPro" id="IPR001387">
    <property type="entry name" value="Cro/C1-type_HTH"/>
</dbReference>
<dbReference type="PANTHER" id="PTHR40661:SF3">
    <property type="entry name" value="FELS-1 PROPHAGE TRANSCRIPTIONAL REGULATOR"/>
    <property type="match status" value="1"/>
</dbReference>
<keyword evidence="1" id="KW-0805">Transcription regulation</keyword>
<sequence>MKVQAVGLFWFRDAIQYHELKNIFTDADVLSDSYTEWKHDAEKLIKRVERSGQRVIKVEADTAEFIAWCTSEGIGINAEGCYVIARKKSTNEATFKKYISEMGKAFLKPLNPQYPIIEMDNDCEIVGVVVDASDIESCAGLAWDMTNSISRKLSSAMLLQNKNSAINNRLRTQREACGLTTAELARLLDLDEEVIIQWESGEYEPTISMLIPLANILGCDPMWLLTGAVTPPVQPKSEEQQHHNASQQVCSLSREALLRKNQYQW</sequence>
<dbReference type="PROSITE" id="PS50943">
    <property type="entry name" value="HTH_CROC1"/>
    <property type="match status" value="1"/>
</dbReference>
<proteinExistence type="predicted"/>
<evidence type="ECO:0000256" key="1">
    <source>
        <dbReference type="ARBA" id="ARBA00023015"/>
    </source>
</evidence>
<reference evidence="5" key="1">
    <citation type="submission" date="2014-01" db="EMBL/GenBank/DDBJ databases">
        <authorList>
            <person name="Aslett M."/>
        </authorList>
    </citation>
    <scope>NUCLEOTIDE SEQUENCE</scope>
</reference>
<dbReference type="Pfam" id="PF01381">
    <property type="entry name" value="HTH_3"/>
    <property type="match status" value="1"/>
</dbReference>
<dbReference type="InterPro" id="IPR010982">
    <property type="entry name" value="Lambda_DNA-bd_dom_sf"/>
</dbReference>
<organism evidence="5 6">
    <name type="scientific">Trichuris trichiura</name>
    <name type="common">Whipworm</name>
    <name type="synonym">Trichocephalus trichiurus</name>
    <dbReference type="NCBI Taxonomy" id="36087"/>
    <lineage>
        <taxon>Eukaryota</taxon>
        <taxon>Metazoa</taxon>
        <taxon>Ecdysozoa</taxon>
        <taxon>Nematoda</taxon>
        <taxon>Enoplea</taxon>
        <taxon>Dorylaimia</taxon>
        <taxon>Trichinellida</taxon>
        <taxon>Trichuridae</taxon>
        <taxon>Trichuris</taxon>
    </lineage>
</organism>
<dbReference type="Pfam" id="PF00717">
    <property type="entry name" value="Peptidase_S24"/>
    <property type="match status" value="1"/>
</dbReference>